<comment type="caution">
    <text evidence="1">The sequence shown here is derived from an EMBL/GenBank/DDBJ whole genome shotgun (WGS) entry which is preliminary data.</text>
</comment>
<protein>
    <submittedName>
        <fullName evidence="1">Uncharacterized protein</fullName>
    </submittedName>
</protein>
<evidence type="ECO:0000313" key="1">
    <source>
        <dbReference type="EMBL" id="PKI51362.1"/>
    </source>
</evidence>
<dbReference type="Proteomes" id="UP000233551">
    <property type="component" value="Unassembled WGS sequence"/>
</dbReference>
<sequence length="106" mass="10989">MASGAVIAGNRGVIVGGNEVEATVVTEIEEPAVGAVIEGPSGSVFASQKVTPVRPMTGASVNRVVAKAENPLLLEHCDQFEGARLDTATYVKEHLDSGPIQWTTST</sequence>
<keyword evidence="2" id="KW-1185">Reference proteome</keyword>
<reference evidence="1 2" key="1">
    <citation type="submission" date="2017-11" db="EMBL/GenBank/DDBJ databases">
        <title>De-novo sequencing of pomegranate (Punica granatum L.) genome.</title>
        <authorList>
            <person name="Akparov Z."/>
            <person name="Amiraslanov A."/>
            <person name="Hajiyeva S."/>
            <person name="Abbasov M."/>
            <person name="Kaur K."/>
            <person name="Hamwieh A."/>
            <person name="Solovyev V."/>
            <person name="Salamov A."/>
            <person name="Braich B."/>
            <person name="Kosarev P."/>
            <person name="Mahmoud A."/>
            <person name="Hajiyev E."/>
            <person name="Babayeva S."/>
            <person name="Izzatullayeva V."/>
            <person name="Mammadov A."/>
            <person name="Mammadov A."/>
            <person name="Sharifova S."/>
            <person name="Ojaghi J."/>
            <person name="Eynullazada K."/>
            <person name="Bayramov B."/>
            <person name="Abdulazimova A."/>
            <person name="Shahmuradov I."/>
        </authorList>
    </citation>
    <scope>NUCLEOTIDE SEQUENCE [LARGE SCALE GENOMIC DNA]</scope>
    <source>
        <strain evidence="2">cv. AG2017</strain>
        <tissue evidence="1">Leaf</tissue>
    </source>
</reference>
<evidence type="ECO:0000313" key="2">
    <source>
        <dbReference type="Proteomes" id="UP000233551"/>
    </source>
</evidence>
<dbReference type="AlphaFoldDB" id="A0A2I0J545"/>
<accession>A0A2I0J545</accession>
<dbReference type="EMBL" id="PGOL01002010">
    <property type="protein sequence ID" value="PKI51362.1"/>
    <property type="molecule type" value="Genomic_DNA"/>
</dbReference>
<gene>
    <name evidence="1" type="ORF">CRG98_028223</name>
</gene>
<name>A0A2I0J545_PUNGR</name>
<proteinExistence type="predicted"/>
<organism evidence="1 2">
    <name type="scientific">Punica granatum</name>
    <name type="common">Pomegranate</name>
    <dbReference type="NCBI Taxonomy" id="22663"/>
    <lineage>
        <taxon>Eukaryota</taxon>
        <taxon>Viridiplantae</taxon>
        <taxon>Streptophyta</taxon>
        <taxon>Embryophyta</taxon>
        <taxon>Tracheophyta</taxon>
        <taxon>Spermatophyta</taxon>
        <taxon>Magnoliopsida</taxon>
        <taxon>eudicotyledons</taxon>
        <taxon>Gunneridae</taxon>
        <taxon>Pentapetalae</taxon>
        <taxon>rosids</taxon>
        <taxon>malvids</taxon>
        <taxon>Myrtales</taxon>
        <taxon>Lythraceae</taxon>
        <taxon>Punica</taxon>
    </lineage>
</organism>